<organism evidence="1">
    <name type="scientific">bioreactor metagenome</name>
    <dbReference type="NCBI Taxonomy" id="1076179"/>
    <lineage>
        <taxon>unclassified sequences</taxon>
        <taxon>metagenomes</taxon>
        <taxon>ecological metagenomes</taxon>
    </lineage>
</organism>
<dbReference type="EMBL" id="VSSQ01006103">
    <property type="protein sequence ID" value="MPM31544.1"/>
    <property type="molecule type" value="Genomic_DNA"/>
</dbReference>
<reference evidence="1" key="1">
    <citation type="submission" date="2019-08" db="EMBL/GenBank/DDBJ databases">
        <authorList>
            <person name="Kucharzyk K."/>
            <person name="Murdoch R.W."/>
            <person name="Higgins S."/>
            <person name="Loffler F."/>
        </authorList>
    </citation>
    <scope>NUCLEOTIDE SEQUENCE</scope>
</reference>
<comment type="caution">
    <text evidence="1">The sequence shown here is derived from an EMBL/GenBank/DDBJ whole genome shotgun (WGS) entry which is preliminary data.</text>
</comment>
<evidence type="ECO:0000313" key="1">
    <source>
        <dbReference type="EMBL" id="MPM31544.1"/>
    </source>
</evidence>
<dbReference type="AntiFam" id="ANF00159">
    <property type="entry name" value="Shadow ORF (opposite uvrA)"/>
</dbReference>
<gene>
    <name evidence="1" type="ORF">SDC9_78099</name>
</gene>
<sequence>MLHHQQGIAQVPQALEGGEQLVVVPLVQANGGLVQNIQHPHQRGADLGRQTDALALAAGERPGGAGKGQISKAYGLQKSQAAFNLPENPVGNQHLLLRQLQLAHPVQLVYHGHFCKVVDA</sequence>
<accession>A0A644Z017</accession>
<name>A0A644Z017_9ZZZZ</name>
<proteinExistence type="predicted"/>
<dbReference type="AlphaFoldDB" id="A0A644Z017"/>
<protein>
    <submittedName>
        <fullName evidence="1">Uncharacterized protein</fullName>
    </submittedName>
</protein>